<dbReference type="SUPFAM" id="SSF55874">
    <property type="entry name" value="ATPase domain of HSP90 chaperone/DNA topoisomerase II/histidine kinase"/>
    <property type="match status" value="1"/>
</dbReference>
<dbReference type="InterPro" id="IPR004358">
    <property type="entry name" value="Sig_transdc_His_kin-like_C"/>
</dbReference>
<keyword evidence="9" id="KW-0732">Signal</keyword>
<dbReference type="Pfam" id="PF07494">
    <property type="entry name" value="Reg_prop"/>
    <property type="match status" value="2"/>
</dbReference>
<feature type="transmembrane region" description="Helical" evidence="8">
    <location>
        <begin position="772"/>
        <end position="793"/>
    </location>
</feature>
<dbReference type="EMBL" id="CP170721">
    <property type="protein sequence ID" value="XIA18853.1"/>
    <property type="molecule type" value="Genomic_DNA"/>
</dbReference>
<dbReference type="CDD" id="cd17546">
    <property type="entry name" value="REC_hyHK_CKI1_RcsC-like"/>
    <property type="match status" value="1"/>
</dbReference>
<dbReference type="CDD" id="cd16922">
    <property type="entry name" value="HATPase_EvgS-ArcB-TorS-like"/>
    <property type="match status" value="1"/>
</dbReference>
<keyword evidence="5" id="KW-0418">Kinase</keyword>
<dbReference type="SMART" id="SM00388">
    <property type="entry name" value="HisKA"/>
    <property type="match status" value="1"/>
</dbReference>
<keyword evidence="8" id="KW-0812">Transmembrane</keyword>
<evidence type="ECO:0000256" key="8">
    <source>
        <dbReference type="SAM" id="Phobius"/>
    </source>
</evidence>
<keyword evidence="12" id="KW-0547">Nucleotide-binding</keyword>
<evidence type="ECO:0000256" key="1">
    <source>
        <dbReference type="ARBA" id="ARBA00000085"/>
    </source>
</evidence>
<dbReference type="SMART" id="SM00448">
    <property type="entry name" value="REC"/>
    <property type="match status" value="1"/>
</dbReference>
<evidence type="ECO:0000256" key="2">
    <source>
        <dbReference type="ARBA" id="ARBA00012438"/>
    </source>
</evidence>
<dbReference type="EC" id="2.7.13.3" evidence="2"/>
<dbReference type="PANTHER" id="PTHR43047">
    <property type="entry name" value="TWO-COMPONENT HISTIDINE PROTEIN KINASE"/>
    <property type="match status" value="1"/>
</dbReference>
<keyword evidence="12" id="KW-0067">ATP-binding</keyword>
<evidence type="ECO:0000313" key="12">
    <source>
        <dbReference type="EMBL" id="XIA18853.1"/>
    </source>
</evidence>
<dbReference type="Pfam" id="PF00512">
    <property type="entry name" value="HisKA"/>
    <property type="match status" value="1"/>
</dbReference>
<sequence>MFSAALLTLALGLALPVAGMPAIPTAASRADPLPTPQFRRYDTSDGLPSTNVYAVAQDRKGAIWFGTKGGLARFDGVGFKVFRHAENDPGSLYANGIATLTVDRRGRLWAAGLNAGLNRYDEASGSFRHWGHDQADPASLSSDRVWAIAQTPDGSLWIGSAGGLDRMHPDERGFEHVVDPQLGATPAAVGTVAALYVDGRGRLWIGSSHGVFVRETDGAIRRIPSAEPQRTIDAWRIDGSGDEVRLAATDGLWIVGADGVARRFGAGVIPATNVMSSVRDAAGRLWVGTQKGLFLQARPGGPVTAVADQPVLYGNLPGTWVWQLMVDREGGMWAALYDGGVAYLGPGWNRFSRFTHTPDDPSSLRDAIATTMARGKDGRHVWVGQRGGRVDRLDPVTGAVEHAISGLRGDVVGMTEDASNRLWVVVQGALYRDTDGRLDRVDPAGAILQRPLEVESGPDGQMYARTFGQGLFRIDPETLAVQPVPMDGSSDKVRWGSQMTLHDGIFWYASDGGMMWLDTTRGRFVMVPGGPAGQSVDAFDFTADGLWMANADGLVHYRRGGDGIVADRRIDAVHGWPSVNVTDLRVDAAGRVWVFGHDGLWRFEPDTGTFRSFGLQDGLTNGEFFRGYARMPSGYIYAATLGGVVAFNPDRSNRQTSVPQMALTQARVRHRGATQVLPIGTQPLHMDWHDSQLAIEARVFSYVAPAANRYRFRLYGFDSDWVDTGSRGERDFSGLGAGDYTLDVMAAGANGRWVHLATPLRIQVEAPPWLRWWAWAIYVLLVAALVALILHAWRRRLAQRHKIQLAEQQRQMAEAASAAKTQFLATLSHEIRTPMTGVMGMAELLLSTPLNRQQHDYTQAMQRSGGMLLKLLNDALDLARIEAGRLELEPAPFSPRQLLEDVAQLEQGLAHAKGIRFELALADDLPAQLLGDAVRIKQILLNLANNALKFTEHGSVALSAQRTADGLQFGISDTGPGIPEASQARLFQRFEQADGPQRAAGSGLGLAICRELVDMMGGSIELESRVGHGSTFRVRLPLAEPPVEAPTPTRAARSYRLLLVEDDTIVAVVIRGLLEREGHAVVHVVNGLAALSELAHVSFDAVLLDLDLPGVDGFQIARLIRQRERDARHVPIIAVTARSGGRDEARAREAGMDGFLRKPVSGEQLAAALARALATPAEAPPA</sequence>
<dbReference type="InterPro" id="IPR013783">
    <property type="entry name" value="Ig-like_fold"/>
</dbReference>
<comment type="catalytic activity">
    <reaction evidence="1">
        <text>ATP + protein L-histidine = ADP + protein N-phospho-L-histidine.</text>
        <dbReference type="EC" id="2.7.13.3"/>
    </reaction>
</comment>
<dbReference type="InterPro" id="IPR001789">
    <property type="entry name" value="Sig_transdc_resp-reg_receiver"/>
</dbReference>
<dbReference type="SUPFAM" id="SSF52172">
    <property type="entry name" value="CheY-like"/>
    <property type="match status" value="1"/>
</dbReference>
<dbReference type="InterPro" id="IPR036890">
    <property type="entry name" value="HATPase_C_sf"/>
</dbReference>
<dbReference type="InterPro" id="IPR015943">
    <property type="entry name" value="WD40/YVTN_repeat-like_dom_sf"/>
</dbReference>
<dbReference type="Pfam" id="PF02518">
    <property type="entry name" value="HATPase_c"/>
    <property type="match status" value="1"/>
</dbReference>
<dbReference type="AlphaFoldDB" id="A0AB74UVV2"/>
<reference evidence="12" key="1">
    <citation type="submission" date="2024-10" db="EMBL/GenBank/DDBJ databases">
        <authorList>
            <person name="Lesea H.P."/>
            <person name="Kuehl J.V."/>
            <person name="Chandonia J.-M."/>
        </authorList>
    </citation>
    <scope>NUCLEOTIDE SEQUENCE</scope>
    <source>
        <strain evidence="12">FW102-FHT14D07</strain>
    </source>
</reference>
<dbReference type="GO" id="GO:0009927">
    <property type="term" value="F:histidine phosphotransfer kinase activity"/>
    <property type="evidence" value="ECO:0007669"/>
    <property type="project" value="TreeGrafter"/>
</dbReference>
<evidence type="ECO:0000256" key="5">
    <source>
        <dbReference type="ARBA" id="ARBA00022777"/>
    </source>
</evidence>
<keyword evidence="8" id="KW-0472">Membrane</keyword>
<dbReference type="Gene3D" id="1.10.287.130">
    <property type="match status" value="1"/>
</dbReference>
<evidence type="ECO:0000256" key="4">
    <source>
        <dbReference type="ARBA" id="ARBA00022679"/>
    </source>
</evidence>
<dbReference type="SUPFAM" id="SSF47384">
    <property type="entry name" value="Homodimeric domain of signal transducing histidine kinase"/>
    <property type="match status" value="1"/>
</dbReference>
<evidence type="ECO:0000256" key="6">
    <source>
        <dbReference type="ARBA" id="ARBA00023012"/>
    </source>
</evidence>
<evidence type="ECO:0000256" key="9">
    <source>
        <dbReference type="SAM" id="SignalP"/>
    </source>
</evidence>
<dbReference type="SUPFAM" id="SSF63829">
    <property type="entry name" value="Calcium-dependent phosphotriesterase"/>
    <property type="match status" value="3"/>
</dbReference>
<feature type="signal peptide" evidence="9">
    <location>
        <begin position="1"/>
        <end position="26"/>
    </location>
</feature>
<gene>
    <name evidence="12" type="ORF">ACFYG5_01565</name>
</gene>
<feature type="chain" id="PRO_5044507090" description="histidine kinase" evidence="9">
    <location>
        <begin position="27"/>
        <end position="1182"/>
    </location>
</feature>
<feature type="domain" description="Histidine kinase" evidence="10">
    <location>
        <begin position="826"/>
        <end position="1040"/>
    </location>
</feature>
<evidence type="ECO:0000256" key="7">
    <source>
        <dbReference type="PROSITE-ProRule" id="PRU00169"/>
    </source>
</evidence>
<keyword evidence="4" id="KW-0808">Transferase</keyword>
<dbReference type="InterPro" id="IPR003594">
    <property type="entry name" value="HATPase_dom"/>
</dbReference>
<dbReference type="CDD" id="cd00082">
    <property type="entry name" value="HisKA"/>
    <property type="match status" value="1"/>
</dbReference>
<feature type="domain" description="Response regulatory" evidence="11">
    <location>
        <begin position="1056"/>
        <end position="1173"/>
    </location>
</feature>
<dbReference type="Gene3D" id="2.130.10.10">
    <property type="entry name" value="YVTN repeat-like/Quinoprotein amine dehydrogenase"/>
    <property type="match status" value="3"/>
</dbReference>
<dbReference type="PANTHER" id="PTHR43047:SF72">
    <property type="entry name" value="OSMOSENSING HISTIDINE PROTEIN KINASE SLN1"/>
    <property type="match status" value="1"/>
</dbReference>
<dbReference type="Pfam" id="PF00072">
    <property type="entry name" value="Response_reg"/>
    <property type="match status" value="1"/>
</dbReference>
<keyword evidence="6" id="KW-0902">Two-component regulatory system</keyword>
<dbReference type="InterPro" id="IPR011110">
    <property type="entry name" value="Reg_prop"/>
</dbReference>
<dbReference type="FunFam" id="3.30.565.10:FF:000010">
    <property type="entry name" value="Sensor histidine kinase RcsC"/>
    <property type="match status" value="1"/>
</dbReference>
<dbReference type="InterPro" id="IPR011006">
    <property type="entry name" value="CheY-like_superfamily"/>
</dbReference>
<dbReference type="InterPro" id="IPR003661">
    <property type="entry name" value="HisK_dim/P_dom"/>
</dbReference>
<accession>A0AB74UVV2</accession>
<dbReference type="Gene3D" id="3.40.50.2300">
    <property type="match status" value="1"/>
</dbReference>
<dbReference type="InterPro" id="IPR011123">
    <property type="entry name" value="Y_Y_Y"/>
</dbReference>
<dbReference type="GO" id="GO:0000155">
    <property type="term" value="F:phosphorelay sensor kinase activity"/>
    <property type="evidence" value="ECO:0007669"/>
    <property type="project" value="InterPro"/>
</dbReference>
<dbReference type="Pfam" id="PF07495">
    <property type="entry name" value="Y_Y_Y"/>
    <property type="match status" value="1"/>
</dbReference>
<dbReference type="PROSITE" id="PS50109">
    <property type="entry name" value="HIS_KIN"/>
    <property type="match status" value="1"/>
</dbReference>
<dbReference type="SMART" id="SM00387">
    <property type="entry name" value="HATPase_c"/>
    <property type="match status" value="1"/>
</dbReference>
<protein>
    <recommendedName>
        <fullName evidence="2">histidine kinase</fullName>
        <ecNumber evidence="2">2.7.13.3</ecNumber>
    </recommendedName>
</protein>
<evidence type="ECO:0000259" key="11">
    <source>
        <dbReference type="PROSITE" id="PS50110"/>
    </source>
</evidence>
<dbReference type="InterPro" id="IPR005467">
    <property type="entry name" value="His_kinase_dom"/>
</dbReference>
<dbReference type="PROSITE" id="PS50110">
    <property type="entry name" value="RESPONSE_REGULATORY"/>
    <property type="match status" value="1"/>
</dbReference>
<dbReference type="Gene3D" id="3.30.565.10">
    <property type="entry name" value="Histidine kinase-like ATPase, C-terminal domain"/>
    <property type="match status" value="1"/>
</dbReference>
<proteinExistence type="predicted"/>
<name>A0AB74UVV2_9GAMM</name>
<dbReference type="RefSeq" id="WP_395119960.1">
    <property type="nucleotide sequence ID" value="NZ_CP170721.1"/>
</dbReference>
<feature type="modified residue" description="4-aspartylphosphate" evidence="7">
    <location>
        <position position="1105"/>
    </location>
</feature>
<keyword evidence="8" id="KW-1133">Transmembrane helix</keyword>
<dbReference type="GO" id="GO:0005886">
    <property type="term" value="C:plasma membrane"/>
    <property type="evidence" value="ECO:0007669"/>
    <property type="project" value="TreeGrafter"/>
</dbReference>
<dbReference type="PRINTS" id="PR00344">
    <property type="entry name" value="BCTRLSENSOR"/>
</dbReference>
<keyword evidence="3 7" id="KW-0597">Phosphoprotein</keyword>
<dbReference type="InterPro" id="IPR036097">
    <property type="entry name" value="HisK_dim/P_sf"/>
</dbReference>
<dbReference type="Gene3D" id="2.60.40.10">
    <property type="entry name" value="Immunoglobulins"/>
    <property type="match status" value="1"/>
</dbReference>
<organism evidence="12">
    <name type="scientific">Rhodanobacter sp. FW102-FHT14D07</name>
    <dbReference type="NCBI Taxonomy" id="3351462"/>
    <lineage>
        <taxon>Bacteria</taxon>
        <taxon>Pseudomonadati</taxon>
        <taxon>Pseudomonadota</taxon>
        <taxon>Gammaproteobacteria</taxon>
        <taxon>Lysobacterales</taxon>
        <taxon>Rhodanobacteraceae</taxon>
        <taxon>Rhodanobacter</taxon>
    </lineage>
</organism>
<evidence type="ECO:0000259" key="10">
    <source>
        <dbReference type="PROSITE" id="PS50109"/>
    </source>
</evidence>
<dbReference type="GO" id="GO:0005524">
    <property type="term" value="F:ATP binding"/>
    <property type="evidence" value="ECO:0007669"/>
    <property type="project" value="UniProtKB-KW"/>
</dbReference>
<evidence type="ECO:0000256" key="3">
    <source>
        <dbReference type="ARBA" id="ARBA00022553"/>
    </source>
</evidence>